<evidence type="ECO:0000256" key="7">
    <source>
        <dbReference type="ARBA" id="ARBA00022692"/>
    </source>
</evidence>
<comment type="subcellular location">
    <subcellularLocation>
        <location evidence="3">Endoplasmic reticulum membrane</location>
        <topology evidence="3">Multi-pass membrane protein</topology>
    </subcellularLocation>
    <subcellularLocation>
        <location evidence="2">Mitochondrion outer membrane</location>
    </subcellularLocation>
</comment>
<accession>A0A482W723</accession>
<dbReference type="FunFam" id="1.20.120.550:FF:000002">
    <property type="entry name" value="Microsomal glutathione S-transferase 1"/>
    <property type="match status" value="2"/>
</dbReference>
<dbReference type="GO" id="GO:0005789">
    <property type="term" value="C:endoplasmic reticulum membrane"/>
    <property type="evidence" value="ECO:0007669"/>
    <property type="project" value="UniProtKB-SubCell"/>
</dbReference>
<keyword evidence="8" id="KW-1000">Mitochondrion outer membrane</keyword>
<keyword evidence="19" id="KW-1185">Reference proteome</keyword>
<feature type="non-terminal residue" evidence="18">
    <location>
        <position position="327"/>
    </location>
</feature>
<evidence type="ECO:0000256" key="15">
    <source>
        <dbReference type="ARBA" id="ARBA00039397"/>
    </source>
</evidence>
<comment type="similarity">
    <text evidence="4">Belongs to the MAPEG family.</text>
</comment>
<name>A0A482W723_ASBVE</name>
<evidence type="ECO:0000256" key="9">
    <source>
        <dbReference type="ARBA" id="ARBA00022824"/>
    </source>
</evidence>
<evidence type="ECO:0000256" key="1">
    <source>
        <dbReference type="ARBA" id="ARBA00003701"/>
    </source>
</evidence>
<dbReference type="EC" id="2.5.1.18" evidence="5"/>
<dbReference type="Pfam" id="PF01124">
    <property type="entry name" value="MAPEG"/>
    <property type="match status" value="1"/>
</dbReference>
<dbReference type="EMBL" id="QDEB01021979">
    <property type="protein sequence ID" value="RZC40906.1"/>
    <property type="molecule type" value="Genomic_DNA"/>
</dbReference>
<evidence type="ECO:0000256" key="11">
    <source>
        <dbReference type="ARBA" id="ARBA00022990"/>
    </source>
</evidence>
<evidence type="ECO:0000313" key="19">
    <source>
        <dbReference type="Proteomes" id="UP000292052"/>
    </source>
</evidence>
<dbReference type="InterPro" id="IPR023352">
    <property type="entry name" value="MAPEG-like_dom_sf"/>
</dbReference>
<dbReference type="InterPro" id="IPR040162">
    <property type="entry name" value="MGST1-like"/>
</dbReference>
<organism evidence="18 19">
    <name type="scientific">Asbolus verrucosus</name>
    <name type="common">Desert ironclad beetle</name>
    <dbReference type="NCBI Taxonomy" id="1661398"/>
    <lineage>
        <taxon>Eukaryota</taxon>
        <taxon>Metazoa</taxon>
        <taxon>Ecdysozoa</taxon>
        <taxon>Arthropoda</taxon>
        <taxon>Hexapoda</taxon>
        <taxon>Insecta</taxon>
        <taxon>Pterygota</taxon>
        <taxon>Neoptera</taxon>
        <taxon>Endopterygota</taxon>
        <taxon>Coleoptera</taxon>
        <taxon>Polyphaga</taxon>
        <taxon>Cucujiformia</taxon>
        <taxon>Tenebrionidae</taxon>
        <taxon>Pimeliinae</taxon>
        <taxon>Asbolus</taxon>
    </lineage>
</organism>
<dbReference type="Gene3D" id="1.20.120.550">
    <property type="entry name" value="Membrane associated eicosanoid/glutathione metabolism-like domain"/>
    <property type="match status" value="2"/>
</dbReference>
<keyword evidence="13 17" id="KW-0472">Membrane</keyword>
<gene>
    <name evidence="18" type="ORF">BDFB_001245</name>
</gene>
<feature type="transmembrane region" description="Helical" evidence="17">
    <location>
        <begin position="71"/>
        <end position="92"/>
    </location>
</feature>
<feature type="transmembrane region" description="Helical" evidence="17">
    <location>
        <begin position="253"/>
        <end position="269"/>
    </location>
</feature>
<keyword evidence="10 17" id="KW-1133">Transmembrane helix</keyword>
<comment type="catalytic activity">
    <reaction evidence="16">
        <text>RX + glutathione = an S-substituted glutathione + a halide anion + H(+)</text>
        <dbReference type="Rhea" id="RHEA:16437"/>
        <dbReference type="ChEBI" id="CHEBI:15378"/>
        <dbReference type="ChEBI" id="CHEBI:16042"/>
        <dbReference type="ChEBI" id="CHEBI:17792"/>
        <dbReference type="ChEBI" id="CHEBI:57925"/>
        <dbReference type="ChEBI" id="CHEBI:90779"/>
        <dbReference type="EC" id="2.5.1.18"/>
    </reaction>
    <physiologicalReaction direction="left-to-right" evidence="16">
        <dbReference type="Rhea" id="RHEA:16438"/>
    </physiologicalReaction>
</comment>
<feature type="transmembrane region" description="Helical" evidence="17">
    <location>
        <begin position="154"/>
        <end position="176"/>
    </location>
</feature>
<evidence type="ECO:0000256" key="17">
    <source>
        <dbReference type="SAM" id="Phobius"/>
    </source>
</evidence>
<keyword evidence="6" id="KW-0808">Transferase</keyword>
<dbReference type="GO" id="GO:0005741">
    <property type="term" value="C:mitochondrial outer membrane"/>
    <property type="evidence" value="ECO:0007669"/>
    <property type="project" value="UniProtKB-SubCell"/>
</dbReference>
<evidence type="ECO:0000256" key="10">
    <source>
        <dbReference type="ARBA" id="ARBA00022989"/>
    </source>
</evidence>
<evidence type="ECO:0000313" key="18">
    <source>
        <dbReference type="EMBL" id="RZC40906.1"/>
    </source>
</evidence>
<feature type="transmembrane region" description="Helical" evidence="17">
    <location>
        <begin position="306"/>
        <end position="324"/>
    </location>
</feature>
<dbReference type="AlphaFoldDB" id="A0A482W723"/>
<dbReference type="Proteomes" id="UP000292052">
    <property type="component" value="Unassembled WGS sequence"/>
</dbReference>
<reference evidence="18 19" key="1">
    <citation type="submission" date="2017-03" db="EMBL/GenBank/DDBJ databases">
        <title>Genome of the blue death feigning beetle - Asbolus verrucosus.</title>
        <authorList>
            <person name="Rider S.D."/>
        </authorList>
    </citation>
    <scope>NUCLEOTIDE SEQUENCE [LARGE SCALE GENOMIC DNA]</scope>
    <source>
        <strain evidence="18">Butters</strain>
        <tissue evidence="18">Head and leg muscle</tissue>
    </source>
</reference>
<keyword evidence="11" id="KW-0007">Acetylation</keyword>
<evidence type="ECO:0000256" key="3">
    <source>
        <dbReference type="ARBA" id="ARBA00004477"/>
    </source>
</evidence>
<dbReference type="PANTHER" id="PTHR10689:SF6">
    <property type="entry name" value="MICROSOMAL GLUTATHIONE S-TRANSFERASE 1"/>
    <property type="match status" value="1"/>
</dbReference>
<evidence type="ECO:0000256" key="2">
    <source>
        <dbReference type="ARBA" id="ARBA00004294"/>
    </source>
</evidence>
<protein>
    <recommendedName>
        <fullName evidence="15">Microsomal glutathione S-transferase 1</fullName>
        <ecNumber evidence="5">2.5.1.18</ecNumber>
    </recommendedName>
</protein>
<evidence type="ECO:0000256" key="5">
    <source>
        <dbReference type="ARBA" id="ARBA00012452"/>
    </source>
</evidence>
<dbReference type="STRING" id="1661398.A0A482W723"/>
<dbReference type="PANTHER" id="PTHR10689">
    <property type="entry name" value="MICROSOMAL GLUTATHIONE S-TRANSFERASE 1"/>
    <property type="match status" value="1"/>
</dbReference>
<keyword evidence="7 17" id="KW-0812">Transmembrane</keyword>
<keyword evidence="12" id="KW-0496">Mitochondrion</keyword>
<evidence type="ECO:0000256" key="14">
    <source>
        <dbReference type="ARBA" id="ARBA00038540"/>
    </source>
</evidence>
<dbReference type="InterPro" id="IPR001129">
    <property type="entry name" value="Membr-assoc_MAPEG"/>
</dbReference>
<comment type="subunit">
    <text evidence="14">Homotrimer; The trimer binds only one molecule of glutathione.</text>
</comment>
<sequence length="327" mass="38115">MMFMSLLTIRQRMMNNAFVSEEDAMYLKGMVSRINEHVERVRSANMVDTIESNSVNPVNIILTLDNPAFCIYLLCACLLVLKMMAVTLLTIYNRFKFKAFISSEDAKWMNGQVTVNDTVERIRRAHQNDLENIPIFLAAGFAYLWIQPHVGVAWALYLGFTIVRALHTIVYTLIIFPQPTRALMWLAGFLITGYLFYTAILVMKMMIMTLLTIRQRIINNALVSEEDAIYLKGTVCRTNEHVERVRRGHRNDMENIYLFFIIGFAYIWSNPDPFWANLLFLTFTLSRIFHTFVYTIVIIRQPARGCAWLIGYLIIGYMAMRTFLHFY</sequence>
<dbReference type="GO" id="GO:0004364">
    <property type="term" value="F:glutathione transferase activity"/>
    <property type="evidence" value="ECO:0007669"/>
    <property type="project" value="UniProtKB-EC"/>
</dbReference>
<dbReference type="OrthoDB" id="193139at2759"/>
<evidence type="ECO:0000256" key="4">
    <source>
        <dbReference type="ARBA" id="ARBA00010459"/>
    </source>
</evidence>
<proteinExistence type="inferred from homology"/>
<evidence type="ECO:0000256" key="13">
    <source>
        <dbReference type="ARBA" id="ARBA00023136"/>
    </source>
</evidence>
<comment type="function">
    <text evidence="1">Conjugation of reduced glutathione to a wide number of exogenous and endogenous hydrophobic electrophiles.</text>
</comment>
<keyword evidence="9" id="KW-0256">Endoplasmic reticulum</keyword>
<evidence type="ECO:0000256" key="6">
    <source>
        <dbReference type="ARBA" id="ARBA00022679"/>
    </source>
</evidence>
<evidence type="ECO:0000256" key="8">
    <source>
        <dbReference type="ARBA" id="ARBA00022787"/>
    </source>
</evidence>
<evidence type="ECO:0000256" key="16">
    <source>
        <dbReference type="ARBA" id="ARBA00049385"/>
    </source>
</evidence>
<evidence type="ECO:0000256" key="12">
    <source>
        <dbReference type="ARBA" id="ARBA00023128"/>
    </source>
</evidence>
<comment type="caution">
    <text evidence="18">The sequence shown here is derived from an EMBL/GenBank/DDBJ whole genome shotgun (WGS) entry which is preliminary data.</text>
</comment>
<feature type="transmembrane region" description="Helical" evidence="17">
    <location>
        <begin position="182"/>
        <end position="207"/>
    </location>
</feature>
<feature type="transmembrane region" description="Helical" evidence="17">
    <location>
        <begin position="275"/>
        <end position="299"/>
    </location>
</feature>
<dbReference type="SUPFAM" id="SSF161084">
    <property type="entry name" value="MAPEG domain-like"/>
    <property type="match status" value="2"/>
</dbReference>